<feature type="compositionally biased region" description="Basic and acidic residues" evidence="1">
    <location>
        <begin position="96"/>
        <end position="117"/>
    </location>
</feature>
<organism evidence="2 3">
    <name type="scientific">Globisporangium ultimum (strain ATCC 200006 / CBS 805.95 / DAOM BR144)</name>
    <name type="common">Pythium ultimum</name>
    <dbReference type="NCBI Taxonomy" id="431595"/>
    <lineage>
        <taxon>Eukaryota</taxon>
        <taxon>Sar</taxon>
        <taxon>Stramenopiles</taxon>
        <taxon>Oomycota</taxon>
        <taxon>Peronosporomycetes</taxon>
        <taxon>Pythiales</taxon>
        <taxon>Pythiaceae</taxon>
        <taxon>Globisporangium</taxon>
    </lineage>
</organism>
<feature type="compositionally biased region" description="Acidic residues" evidence="1">
    <location>
        <begin position="137"/>
        <end position="157"/>
    </location>
</feature>
<reference evidence="3" key="2">
    <citation type="submission" date="2010-04" db="EMBL/GenBank/DDBJ databases">
        <authorList>
            <person name="Buell R."/>
            <person name="Hamilton J."/>
            <person name="Hostetler J."/>
        </authorList>
    </citation>
    <scope>NUCLEOTIDE SEQUENCE [LARGE SCALE GENOMIC DNA]</scope>
    <source>
        <strain evidence="3">DAOM:BR144</strain>
    </source>
</reference>
<feature type="region of interest" description="Disordered" evidence="1">
    <location>
        <begin position="79"/>
        <end position="157"/>
    </location>
</feature>
<dbReference type="EMBL" id="GL376636">
    <property type="status" value="NOT_ANNOTATED_CDS"/>
    <property type="molecule type" value="Genomic_DNA"/>
</dbReference>
<dbReference type="EnsemblProtists" id="PYU1_T000258">
    <property type="protein sequence ID" value="PYU1_T000258"/>
    <property type="gene ID" value="PYU1_G000258"/>
</dbReference>
<keyword evidence="3" id="KW-1185">Reference proteome</keyword>
<dbReference type="HOGENOM" id="CLU_1681466_0_0_1"/>
<evidence type="ECO:0000313" key="2">
    <source>
        <dbReference type="EnsemblProtists" id="PYU1_T000258"/>
    </source>
</evidence>
<reference evidence="2" key="3">
    <citation type="submission" date="2015-02" db="UniProtKB">
        <authorList>
            <consortium name="EnsemblProtists"/>
        </authorList>
    </citation>
    <scope>IDENTIFICATION</scope>
    <source>
        <strain evidence="2">DAOM BR144</strain>
    </source>
</reference>
<sequence>MYKMSVTIYDHEIAHDEARAEERVDHERRVLRGHVGCWERRPRSARTWTVASRRAASLAVDSRAARYATTAAPRTSMALVADGNPFRRTMALRKRSRDDSISANEPPRKRNNERRSPTVEPQEEENPRFRDRKADEKQEDDVLDAPIDDEQQGNDGQ</sequence>
<dbReference type="InParanoid" id="K3W5L7"/>
<name>K3W5L7_GLOUD</name>
<feature type="compositionally biased region" description="Basic and acidic residues" evidence="1">
    <location>
        <begin position="125"/>
        <end position="136"/>
    </location>
</feature>
<evidence type="ECO:0000256" key="1">
    <source>
        <dbReference type="SAM" id="MobiDB-lite"/>
    </source>
</evidence>
<evidence type="ECO:0000313" key="3">
    <source>
        <dbReference type="Proteomes" id="UP000019132"/>
    </source>
</evidence>
<accession>K3W5L7</accession>
<reference evidence="3" key="1">
    <citation type="journal article" date="2010" name="Genome Biol.">
        <title>Genome sequence of the necrotrophic plant pathogen Pythium ultimum reveals original pathogenicity mechanisms and effector repertoire.</title>
        <authorList>
            <person name="Levesque C.A."/>
            <person name="Brouwer H."/>
            <person name="Cano L."/>
            <person name="Hamilton J.P."/>
            <person name="Holt C."/>
            <person name="Huitema E."/>
            <person name="Raffaele S."/>
            <person name="Robideau G.P."/>
            <person name="Thines M."/>
            <person name="Win J."/>
            <person name="Zerillo M.M."/>
            <person name="Beakes G.W."/>
            <person name="Boore J.L."/>
            <person name="Busam D."/>
            <person name="Dumas B."/>
            <person name="Ferriera S."/>
            <person name="Fuerstenberg S.I."/>
            <person name="Gachon C.M."/>
            <person name="Gaulin E."/>
            <person name="Govers F."/>
            <person name="Grenville-Briggs L."/>
            <person name="Horner N."/>
            <person name="Hostetler J."/>
            <person name="Jiang R.H."/>
            <person name="Johnson J."/>
            <person name="Krajaejun T."/>
            <person name="Lin H."/>
            <person name="Meijer H.J."/>
            <person name="Moore B."/>
            <person name="Morris P."/>
            <person name="Phuntmart V."/>
            <person name="Puiu D."/>
            <person name="Shetty J."/>
            <person name="Stajich J.E."/>
            <person name="Tripathy S."/>
            <person name="Wawra S."/>
            <person name="van West P."/>
            <person name="Whitty B.R."/>
            <person name="Coutinho P.M."/>
            <person name="Henrissat B."/>
            <person name="Martin F."/>
            <person name="Thomas P.D."/>
            <person name="Tyler B.M."/>
            <person name="De Vries R.P."/>
            <person name="Kamoun S."/>
            <person name="Yandell M."/>
            <person name="Tisserat N."/>
            <person name="Buell C.R."/>
        </authorList>
    </citation>
    <scope>NUCLEOTIDE SEQUENCE</scope>
    <source>
        <strain evidence="3">DAOM:BR144</strain>
    </source>
</reference>
<dbReference type="AlphaFoldDB" id="K3W5L7"/>
<dbReference type="Proteomes" id="UP000019132">
    <property type="component" value="Unassembled WGS sequence"/>
</dbReference>
<protein>
    <submittedName>
        <fullName evidence="2">Uncharacterized protein</fullName>
    </submittedName>
</protein>
<dbReference type="VEuPathDB" id="FungiDB:PYU1_G000258"/>
<proteinExistence type="predicted"/>